<dbReference type="PROSITE" id="PS01124">
    <property type="entry name" value="HTH_ARAC_FAMILY_2"/>
    <property type="match status" value="1"/>
</dbReference>
<dbReference type="InterPro" id="IPR018060">
    <property type="entry name" value="HTH_AraC"/>
</dbReference>
<dbReference type="PANTHER" id="PTHR43436">
    <property type="entry name" value="ARAC-FAMILY TRANSCRIPTIONAL REGULATOR"/>
    <property type="match status" value="1"/>
</dbReference>
<name>A0A245ZFF5_9SPHN</name>
<dbReference type="AlphaFoldDB" id="A0A245ZFF5"/>
<evidence type="ECO:0000259" key="3">
    <source>
        <dbReference type="PROSITE" id="PS01124"/>
    </source>
</evidence>
<dbReference type="InterPro" id="IPR009594">
    <property type="entry name" value="Tscrpt_reg_HTH_AraC_N"/>
</dbReference>
<dbReference type="GO" id="GO:0043565">
    <property type="term" value="F:sequence-specific DNA binding"/>
    <property type="evidence" value="ECO:0007669"/>
    <property type="project" value="InterPro"/>
</dbReference>
<dbReference type="SMART" id="SM00342">
    <property type="entry name" value="HTH_ARAC"/>
    <property type="match status" value="1"/>
</dbReference>
<dbReference type="PANTHER" id="PTHR43436:SF1">
    <property type="entry name" value="TRANSCRIPTIONAL REGULATORY PROTEIN"/>
    <property type="match status" value="1"/>
</dbReference>
<dbReference type="Pfam" id="PF12833">
    <property type="entry name" value="HTH_18"/>
    <property type="match status" value="1"/>
</dbReference>
<evidence type="ECO:0000313" key="5">
    <source>
        <dbReference type="Proteomes" id="UP000197290"/>
    </source>
</evidence>
<dbReference type="GO" id="GO:0003700">
    <property type="term" value="F:DNA-binding transcription factor activity"/>
    <property type="evidence" value="ECO:0007669"/>
    <property type="project" value="InterPro"/>
</dbReference>
<evidence type="ECO:0000256" key="2">
    <source>
        <dbReference type="ARBA" id="ARBA00023163"/>
    </source>
</evidence>
<keyword evidence="5" id="KW-1185">Reference proteome</keyword>
<dbReference type="SUPFAM" id="SSF46689">
    <property type="entry name" value="Homeodomain-like"/>
    <property type="match status" value="2"/>
</dbReference>
<proteinExistence type="predicted"/>
<dbReference type="Proteomes" id="UP000197290">
    <property type="component" value="Unassembled WGS sequence"/>
</dbReference>
<comment type="caution">
    <text evidence="4">The sequence shown here is derived from an EMBL/GenBank/DDBJ whole genome shotgun (WGS) entry which is preliminary data.</text>
</comment>
<dbReference type="EMBL" id="NBBI01000006">
    <property type="protein sequence ID" value="OWK28459.1"/>
    <property type="molecule type" value="Genomic_DNA"/>
</dbReference>
<protein>
    <submittedName>
        <fullName evidence="4">HTH-type transcriptional activator RhaS</fullName>
    </submittedName>
</protein>
<dbReference type="Gene3D" id="1.10.10.60">
    <property type="entry name" value="Homeodomain-like"/>
    <property type="match status" value="2"/>
</dbReference>
<evidence type="ECO:0000313" key="4">
    <source>
        <dbReference type="EMBL" id="OWK28459.1"/>
    </source>
</evidence>
<keyword evidence="1" id="KW-0805">Transcription regulation</keyword>
<keyword evidence="2" id="KW-0804">Transcription</keyword>
<dbReference type="Pfam" id="PF06719">
    <property type="entry name" value="AraC_N"/>
    <property type="match status" value="1"/>
</dbReference>
<reference evidence="4 5" key="1">
    <citation type="submission" date="2017-03" db="EMBL/GenBank/DDBJ databases">
        <title>Genome sequence of Sphingomonas dokdonensis DSM 21029.</title>
        <authorList>
            <person name="Poehlein A."/>
            <person name="Wuebbeler J.H."/>
            <person name="Steinbuechel A."/>
            <person name="Daniel R."/>
        </authorList>
    </citation>
    <scope>NUCLEOTIDE SEQUENCE [LARGE SCALE GENOMIC DNA]</scope>
    <source>
        <strain evidence="4 5">DSM 21029</strain>
    </source>
</reference>
<sequence length="336" mass="36448">MVHLCQAGVARSSKGFARFARTSLARLRKLTGHEMTIGMDRTTELAAVIDRHVTGTGICTTAMPHVSLIRADQPSTPTPAVYEASLCLIAQGSKRVSIGDHSVVYDAAHYLLVSVDLPLVGHVIDASPDRPYLCCKIDIDPSMLSDLMAAEGEAVPHTDLPVLAIYPSDPDLIDAACRLVGLLDRPETIRALAPLIEREILYRLLTGPHGPMLRHLATAGSHLNQISRAIAAIRRRFDAPIRIDEVAAEAGMSASSLHAHFKAITRMTPLEYQKQLRLQEARRLMLVGGATAGNAGFAVGYESPSQFSREYRRLFGAPPRQDIERLQGVPSASIAL</sequence>
<dbReference type="InterPro" id="IPR009057">
    <property type="entry name" value="Homeodomain-like_sf"/>
</dbReference>
<evidence type="ECO:0000256" key="1">
    <source>
        <dbReference type="ARBA" id="ARBA00023015"/>
    </source>
</evidence>
<organism evidence="4 5">
    <name type="scientific">Sphingomonas dokdonensis</name>
    <dbReference type="NCBI Taxonomy" id="344880"/>
    <lineage>
        <taxon>Bacteria</taxon>
        <taxon>Pseudomonadati</taxon>
        <taxon>Pseudomonadota</taxon>
        <taxon>Alphaproteobacteria</taxon>
        <taxon>Sphingomonadales</taxon>
        <taxon>Sphingomonadaceae</taxon>
        <taxon>Sphingomonas</taxon>
    </lineage>
</organism>
<accession>A0A245ZFF5</accession>
<gene>
    <name evidence="4" type="primary">rhaS</name>
    <name evidence="4" type="ORF">SPDO_28620</name>
</gene>
<feature type="domain" description="HTH araC/xylS-type" evidence="3">
    <location>
        <begin position="227"/>
        <end position="325"/>
    </location>
</feature>